<accession>A0AAJ5QLV0</accession>
<dbReference type="KEGG" id="kpie:N5580_04895"/>
<dbReference type="CDD" id="cd01535">
    <property type="entry name" value="4RHOD_Repeat_4"/>
    <property type="match status" value="1"/>
</dbReference>
<dbReference type="SMART" id="SM00450">
    <property type="entry name" value="RHOD"/>
    <property type="match status" value="4"/>
</dbReference>
<dbReference type="SUPFAM" id="SSF52821">
    <property type="entry name" value="Rhodanese/Cell cycle control phosphatase"/>
    <property type="match status" value="4"/>
</dbReference>
<name>A0AAJ5QLV0_9GAMM</name>
<evidence type="ECO:0000313" key="4">
    <source>
        <dbReference type="Proteomes" id="UP001211544"/>
    </source>
</evidence>
<dbReference type="InterPro" id="IPR001763">
    <property type="entry name" value="Rhodanese-like_dom"/>
</dbReference>
<dbReference type="Pfam" id="PF00581">
    <property type="entry name" value="Rhodanese"/>
    <property type="match status" value="4"/>
</dbReference>
<dbReference type="EMBL" id="CP104758">
    <property type="protein sequence ID" value="WBG91888.1"/>
    <property type="molecule type" value="Genomic_DNA"/>
</dbReference>
<protein>
    <submittedName>
        <fullName evidence="3">Rhodanese homology domain-containing protein</fullName>
    </submittedName>
</protein>
<dbReference type="Proteomes" id="UP001211544">
    <property type="component" value="Chromosome"/>
</dbReference>
<evidence type="ECO:0000256" key="1">
    <source>
        <dbReference type="ARBA" id="ARBA00022737"/>
    </source>
</evidence>
<reference evidence="3 4" key="1">
    <citation type="journal article" date="2022" name="J Glob Antimicrob Resist">
        <title>First complete genome of a multidrug resistant strain of the novel human pathogen Kalamiella piersonii (GABEKP28) identified in human saliva.</title>
        <authorList>
            <person name="McDonagh F."/>
            <person name="Singh N.K."/>
            <person name="Venkateswaran K."/>
            <person name="Lonappan A.M."/>
            <person name="Hallahan B."/>
            <person name="Tuohy A."/>
            <person name="Burke L."/>
            <person name="Kovarova A."/>
            <person name="Miliotis G."/>
        </authorList>
    </citation>
    <scope>NUCLEOTIDE SEQUENCE [LARGE SCALE GENOMIC DNA]</scope>
    <source>
        <strain evidence="3 4">GABEKP28</strain>
    </source>
</reference>
<feature type="domain" description="Rhodanese" evidence="2">
    <location>
        <begin position="277"/>
        <end position="357"/>
    </location>
</feature>
<proteinExistence type="predicted"/>
<dbReference type="AlphaFoldDB" id="A0AAJ5QLV0"/>
<sequence length="537" mass="58400">MAKTFPLRDAAEIQQALRQQQEVALVDVRDEALYAQGHPLFAVNIPLSKLELEWLDRLPRRDTAITLYDNGEGLAQTAAARAAAWGYSNITLLKDDLAGWRAAGGELFIDVNSPSKAFGELVEHHNHTPSLAAEQVDALLRDKADVVVLDARRFDEYHTMSVPGAISVPGGELVLRVRDIAPSPATTVIVNCAGRTRSIIGTQSLVNAGIRNPVYALRNGTIGWTLAGLPLDQQQSRRYGAASDTAHRHAVAQARQVADRAGVARIDAAQLARWQQEARTTYLFDVRDADEFAAGHLPGSRHVPGGQLVQETDHYASVRGARIVLIDNDGVRASMAASWLAQMGWEVAVLEGLQPEEFSATGGWTAQVPAAVPAERVSPRQLADWLSQGDTQVLDFTTRANHVKSHIPGAAWLLRSTLQQQGKALLPEAERYVLTCGSSLLAGYALEQVAALTGKPVYLLEGGNTAWRNAGLPTEAGEDALLSPAIDRYRRPYEGTDIEPEVMQAYLDWEYGLVAQLDRDGTHGFRVLRPETQSVTA</sequence>
<evidence type="ECO:0000259" key="2">
    <source>
        <dbReference type="PROSITE" id="PS50206"/>
    </source>
</evidence>
<feature type="domain" description="Rhodanese" evidence="2">
    <location>
        <begin position="19"/>
        <end position="109"/>
    </location>
</feature>
<keyword evidence="1" id="KW-0677">Repeat</keyword>
<keyword evidence="4" id="KW-1185">Reference proteome</keyword>
<dbReference type="InterPro" id="IPR036873">
    <property type="entry name" value="Rhodanese-like_dom_sf"/>
</dbReference>
<dbReference type="PROSITE" id="PS50206">
    <property type="entry name" value="RHODANESE_3"/>
    <property type="match status" value="4"/>
</dbReference>
<dbReference type="InterPro" id="IPR051126">
    <property type="entry name" value="Thiosulfate_sulfurtransferase"/>
</dbReference>
<dbReference type="CDD" id="cd01534">
    <property type="entry name" value="4RHOD_Repeat_3"/>
    <property type="match status" value="1"/>
</dbReference>
<feature type="domain" description="Rhodanese" evidence="2">
    <location>
        <begin position="387"/>
        <end position="476"/>
    </location>
</feature>
<evidence type="ECO:0000313" key="3">
    <source>
        <dbReference type="EMBL" id="WBG91888.1"/>
    </source>
</evidence>
<organism evidence="3 4">
    <name type="scientific">Pantoea piersonii</name>
    <dbReference type="NCBI Taxonomy" id="2364647"/>
    <lineage>
        <taxon>Bacteria</taxon>
        <taxon>Pseudomonadati</taxon>
        <taxon>Pseudomonadota</taxon>
        <taxon>Gammaproteobacteria</taxon>
        <taxon>Enterobacterales</taxon>
        <taxon>Erwiniaceae</taxon>
        <taxon>Pantoea</taxon>
    </lineage>
</organism>
<feature type="domain" description="Rhodanese" evidence="2">
    <location>
        <begin position="142"/>
        <end position="233"/>
    </location>
</feature>
<gene>
    <name evidence="3" type="ORF">N5580_04895</name>
</gene>
<dbReference type="Gene3D" id="3.40.250.10">
    <property type="entry name" value="Rhodanese-like domain"/>
    <property type="match status" value="4"/>
</dbReference>
<dbReference type="PANTHER" id="PTHR43855">
    <property type="entry name" value="THIOSULFATE SULFURTRANSFERASE"/>
    <property type="match status" value="1"/>
</dbReference>
<dbReference type="PANTHER" id="PTHR43855:SF1">
    <property type="entry name" value="THIOSULFATE SULFURTRANSFERASE"/>
    <property type="match status" value="1"/>
</dbReference>
<dbReference type="RefSeq" id="WP_269949983.1">
    <property type="nucleotide sequence ID" value="NZ_CP104758.1"/>
</dbReference>